<keyword evidence="2" id="KW-0808">Transferase</keyword>
<keyword evidence="3" id="KW-0547">Nucleotide-binding</keyword>
<evidence type="ECO:0000259" key="6">
    <source>
        <dbReference type="PROSITE" id="PS50011"/>
    </source>
</evidence>
<dbReference type="EMBL" id="KN819343">
    <property type="protein sequence ID" value="KIJ14384.1"/>
    <property type="molecule type" value="Genomic_DNA"/>
</dbReference>
<evidence type="ECO:0000313" key="8">
    <source>
        <dbReference type="Proteomes" id="UP000053647"/>
    </source>
</evidence>
<dbReference type="PROSITE" id="PS50011">
    <property type="entry name" value="PROTEIN_KINASE_DOM"/>
    <property type="match status" value="1"/>
</dbReference>
<evidence type="ECO:0000313" key="7">
    <source>
        <dbReference type="EMBL" id="KIJ14384.1"/>
    </source>
</evidence>
<sequence length="85" mass="9078">LVEAVAFMHNHGVAHMDIKPPNVLTPVLGGRLSIIDFSSAVFVKNAKVRFSGMVGTRGYIAPEVAAGEDAYNPIHADLWSCGKTI</sequence>
<dbReference type="OrthoDB" id="4062651at2759"/>
<keyword evidence="8" id="KW-1185">Reference proteome</keyword>
<dbReference type="HOGENOM" id="CLU_000288_7_30_1"/>
<dbReference type="InterPro" id="IPR000719">
    <property type="entry name" value="Prot_kinase_dom"/>
</dbReference>
<dbReference type="PROSITE" id="PS00108">
    <property type="entry name" value="PROTEIN_KINASE_ST"/>
    <property type="match status" value="1"/>
</dbReference>
<proteinExistence type="predicted"/>
<evidence type="ECO:0000256" key="5">
    <source>
        <dbReference type="ARBA" id="ARBA00022840"/>
    </source>
</evidence>
<evidence type="ECO:0000256" key="2">
    <source>
        <dbReference type="ARBA" id="ARBA00022679"/>
    </source>
</evidence>
<keyword evidence="5" id="KW-0067">ATP-binding</keyword>
<gene>
    <name evidence="7" type="ORF">PAXINDRAFT_48894</name>
</gene>
<organism evidence="7 8">
    <name type="scientific">Paxillus involutus ATCC 200175</name>
    <dbReference type="NCBI Taxonomy" id="664439"/>
    <lineage>
        <taxon>Eukaryota</taxon>
        <taxon>Fungi</taxon>
        <taxon>Dikarya</taxon>
        <taxon>Basidiomycota</taxon>
        <taxon>Agaricomycotina</taxon>
        <taxon>Agaricomycetes</taxon>
        <taxon>Agaricomycetidae</taxon>
        <taxon>Boletales</taxon>
        <taxon>Paxilineae</taxon>
        <taxon>Paxillaceae</taxon>
        <taxon>Paxillus</taxon>
    </lineage>
</organism>
<evidence type="ECO:0000256" key="3">
    <source>
        <dbReference type="ARBA" id="ARBA00022741"/>
    </source>
</evidence>
<protein>
    <recommendedName>
        <fullName evidence="6">Protein kinase domain-containing protein</fullName>
    </recommendedName>
</protein>
<dbReference type="SUPFAM" id="SSF56112">
    <property type="entry name" value="Protein kinase-like (PK-like)"/>
    <property type="match status" value="1"/>
</dbReference>
<reference evidence="8" key="2">
    <citation type="submission" date="2015-01" db="EMBL/GenBank/DDBJ databases">
        <title>Evolutionary Origins and Diversification of the Mycorrhizal Mutualists.</title>
        <authorList>
            <consortium name="DOE Joint Genome Institute"/>
            <consortium name="Mycorrhizal Genomics Consortium"/>
            <person name="Kohler A."/>
            <person name="Kuo A."/>
            <person name="Nagy L.G."/>
            <person name="Floudas D."/>
            <person name="Copeland A."/>
            <person name="Barry K.W."/>
            <person name="Cichocki N."/>
            <person name="Veneault-Fourrey C."/>
            <person name="LaButti K."/>
            <person name="Lindquist E.A."/>
            <person name="Lipzen A."/>
            <person name="Lundell T."/>
            <person name="Morin E."/>
            <person name="Murat C."/>
            <person name="Riley R."/>
            <person name="Ohm R."/>
            <person name="Sun H."/>
            <person name="Tunlid A."/>
            <person name="Henrissat B."/>
            <person name="Grigoriev I.V."/>
            <person name="Hibbett D.S."/>
            <person name="Martin F."/>
        </authorList>
    </citation>
    <scope>NUCLEOTIDE SEQUENCE [LARGE SCALE GENOMIC DNA]</scope>
    <source>
        <strain evidence="8">ATCC 200175</strain>
    </source>
</reference>
<name>A0A0C9SXD5_PAXIN</name>
<evidence type="ECO:0000256" key="4">
    <source>
        <dbReference type="ARBA" id="ARBA00022777"/>
    </source>
</evidence>
<dbReference type="Gene3D" id="1.10.510.10">
    <property type="entry name" value="Transferase(Phosphotransferase) domain 1"/>
    <property type="match status" value="1"/>
</dbReference>
<dbReference type="PANTHER" id="PTHR24349">
    <property type="entry name" value="SERINE/THREONINE-PROTEIN KINASE"/>
    <property type="match status" value="1"/>
</dbReference>
<dbReference type="GO" id="GO:0004674">
    <property type="term" value="F:protein serine/threonine kinase activity"/>
    <property type="evidence" value="ECO:0007669"/>
    <property type="project" value="UniProtKB-KW"/>
</dbReference>
<dbReference type="InterPro" id="IPR050205">
    <property type="entry name" value="CDPK_Ser/Thr_kinases"/>
</dbReference>
<dbReference type="Pfam" id="PF00069">
    <property type="entry name" value="Pkinase"/>
    <property type="match status" value="1"/>
</dbReference>
<feature type="domain" description="Protein kinase" evidence="6">
    <location>
        <begin position="1"/>
        <end position="85"/>
    </location>
</feature>
<keyword evidence="4" id="KW-0418">Kinase</keyword>
<dbReference type="InterPro" id="IPR008271">
    <property type="entry name" value="Ser/Thr_kinase_AS"/>
</dbReference>
<feature type="non-terminal residue" evidence="7">
    <location>
        <position position="85"/>
    </location>
</feature>
<keyword evidence="1" id="KW-0723">Serine/threonine-protein kinase</keyword>
<dbReference type="GO" id="GO:0005524">
    <property type="term" value="F:ATP binding"/>
    <property type="evidence" value="ECO:0007669"/>
    <property type="project" value="UniProtKB-KW"/>
</dbReference>
<dbReference type="InterPro" id="IPR011009">
    <property type="entry name" value="Kinase-like_dom_sf"/>
</dbReference>
<dbReference type="Proteomes" id="UP000053647">
    <property type="component" value="Unassembled WGS sequence"/>
</dbReference>
<evidence type="ECO:0000256" key="1">
    <source>
        <dbReference type="ARBA" id="ARBA00022527"/>
    </source>
</evidence>
<accession>A0A0C9SXD5</accession>
<dbReference type="AlphaFoldDB" id="A0A0C9SXD5"/>
<feature type="non-terminal residue" evidence="7">
    <location>
        <position position="1"/>
    </location>
</feature>
<reference evidence="7 8" key="1">
    <citation type="submission" date="2014-06" db="EMBL/GenBank/DDBJ databases">
        <authorList>
            <consortium name="DOE Joint Genome Institute"/>
            <person name="Kuo A."/>
            <person name="Kohler A."/>
            <person name="Nagy L.G."/>
            <person name="Floudas D."/>
            <person name="Copeland A."/>
            <person name="Barry K.W."/>
            <person name="Cichocki N."/>
            <person name="Veneault-Fourrey C."/>
            <person name="LaButti K."/>
            <person name="Lindquist E.A."/>
            <person name="Lipzen A."/>
            <person name="Lundell T."/>
            <person name="Morin E."/>
            <person name="Murat C."/>
            <person name="Sun H."/>
            <person name="Tunlid A."/>
            <person name="Henrissat B."/>
            <person name="Grigoriev I.V."/>
            <person name="Hibbett D.S."/>
            <person name="Martin F."/>
            <person name="Nordberg H.P."/>
            <person name="Cantor M.N."/>
            <person name="Hua S.X."/>
        </authorList>
    </citation>
    <scope>NUCLEOTIDE SEQUENCE [LARGE SCALE GENOMIC DNA]</scope>
    <source>
        <strain evidence="7 8">ATCC 200175</strain>
    </source>
</reference>